<dbReference type="InterPro" id="IPR027417">
    <property type="entry name" value="P-loop_NTPase"/>
</dbReference>
<gene>
    <name evidence="3" type="ORF">P3W24_09450</name>
</gene>
<dbReference type="Gene3D" id="3.30.450.90">
    <property type="match status" value="1"/>
</dbReference>
<dbReference type="PANTHER" id="PTHR30486">
    <property type="entry name" value="TWITCHING MOTILITY PROTEIN PILT"/>
    <property type="match status" value="1"/>
</dbReference>
<evidence type="ECO:0000256" key="1">
    <source>
        <dbReference type="ARBA" id="ARBA00006611"/>
    </source>
</evidence>
<dbReference type="SMART" id="SM00382">
    <property type="entry name" value="AAA"/>
    <property type="match status" value="1"/>
</dbReference>
<organism evidence="3 4">
    <name type="scientific">Luteibacter sahnii</name>
    <dbReference type="NCBI Taxonomy" id="3021977"/>
    <lineage>
        <taxon>Bacteria</taxon>
        <taxon>Pseudomonadati</taxon>
        <taxon>Pseudomonadota</taxon>
        <taxon>Gammaproteobacteria</taxon>
        <taxon>Lysobacterales</taxon>
        <taxon>Rhodanobacteraceae</taxon>
        <taxon>Luteibacter</taxon>
    </lineage>
</organism>
<comment type="caution">
    <text evidence="3">The sequence shown here is derived from an EMBL/GenBank/DDBJ whole genome shotgun (WGS) entry which is preliminary data.</text>
</comment>
<comment type="similarity">
    <text evidence="1">Belongs to the GSP E family.</text>
</comment>
<dbReference type="InterPro" id="IPR001482">
    <property type="entry name" value="T2SS/T4SS_dom"/>
</dbReference>
<name>A0ABT6BAU6_9GAMM</name>
<evidence type="ECO:0000259" key="2">
    <source>
        <dbReference type="SMART" id="SM00382"/>
    </source>
</evidence>
<evidence type="ECO:0000313" key="3">
    <source>
        <dbReference type="EMBL" id="MDF4025187.1"/>
    </source>
</evidence>
<proteinExistence type="inferred from homology"/>
<dbReference type="EMBL" id="JARJJS010000002">
    <property type="protein sequence ID" value="MDF4025187.1"/>
    <property type="molecule type" value="Genomic_DNA"/>
</dbReference>
<dbReference type="PANTHER" id="PTHR30486:SF12">
    <property type="entry name" value="TYPE IV PILUS ATPASE PILU"/>
    <property type="match status" value="1"/>
</dbReference>
<dbReference type="InterPro" id="IPR003593">
    <property type="entry name" value="AAA+_ATPase"/>
</dbReference>
<dbReference type="RefSeq" id="WP_320549695.1">
    <property type="nucleotide sequence ID" value="NZ_JAQLOK010000001.1"/>
</dbReference>
<accession>A0ABT6BAU6</accession>
<dbReference type="Pfam" id="PF00437">
    <property type="entry name" value="T2SSE"/>
    <property type="match status" value="1"/>
</dbReference>
<feature type="domain" description="AAA+ ATPase" evidence="2">
    <location>
        <begin position="125"/>
        <end position="250"/>
    </location>
</feature>
<dbReference type="InterPro" id="IPR006321">
    <property type="entry name" value="PilT/PilU"/>
</dbReference>
<keyword evidence="4" id="KW-1185">Reference proteome</keyword>
<dbReference type="CDD" id="cd01131">
    <property type="entry name" value="PilT"/>
    <property type="match status" value="1"/>
</dbReference>
<sequence>MSDFDFSSFLKLMVHKQASDLFITAGVAPSMKVQGRIVPITQSPLSAQQSRDMVLNVMTPSQREEFEKTHECQFAISASGIGRFRVSCFYQRNCVGMVLRRIESKIPSVDELNLPPVVKQLAMTKRGIIIFVGGTGTGKSTSLAAMIGYRNQNSTGHIITIEDPIEYVHRHEGCIITQRELGIDTDSWENALKNTLRQAPDVIMIGEVRTRETMEHAINFSETGHLCLCTLHANNANQALDRILHFFPEDRRQQLFMDLSLNLKGIVAQQLIPTPDGKARRVAVEVLLGTPLAQDYIRQGEVHKLKELMRDSNQLGMRTFDQSLVELFHAGEISYEDALRHADSTNEVRLRIKLAQGGDAHTLSQGLEGVEVEKTDDRNGFNGGVLRR</sequence>
<dbReference type="SUPFAM" id="SSF52540">
    <property type="entry name" value="P-loop containing nucleoside triphosphate hydrolases"/>
    <property type="match status" value="1"/>
</dbReference>
<reference evidence="3 4" key="1">
    <citation type="journal article" date="2024" name="Curr. Microbiol.">
        <title>Luteibacter sahnii sp. nov., A Novel Yellow-Colored Xanthomonadin Pigment Producing Probiotic Bacterium from Healthy Rice Seed Microbiome.</title>
        <authorList>
            <person name="Jaiswal G."/>
            <person name="Rana R."/>
            <person name="Nayak P.K."/>
            <person name="Chouhan R."/>
            <person name="Gandhi S.G."/>
            <person name="Patel H.K."/>
            <person name="Patil P.B."/>
        </authorList>
    </citation>
    <scope>NUCLEOTIDE SEQUENCE [LARGE SCALE GENOMIC DNA]</scope>
    <source>
        <strain evidence="3 4">PPL201</strain>
    </source>
</reference>
<dbReference type="NCBIfam" id="TIGR01420">
    <property type="entry name" value="pilT_fam"/>
    <property type="match status" value="1"/>
</dbReference>
<protein>
    <submittedName>
        <fullName evidence="3">PilT/PilU family type 4a pilus ATPase</fullName>
    </submittedName>
</protein>
<dbReference type="Proteomes" id="UP001528850">
    <property type="component" value="Unassembled WGS sequence"/>
</dbReference>
<evidence type="ECO:0000313" key="4">
    <source>
        <dbReference type="Proteomes" id="UP001528850"/>
    </source>
</evidence>
<dbReference type="Gene3D" id="3.40.50.300">
    <property type="entry name" value="P-loop containing nucleotide triphosphate hydrolases"/>
    <property type="match status" value="1"/>
</dbReference>
<dbReference type="InterPro" id="IPR050921">
    <property type="entry name" value="T4SS_GSP_E_ATPase"/>
</dbReference>